<reference evidence="2" key="1">
    <citation type="submission" date="2021-02" db="EMBL/GenBank/DDBJ databases">
        <authorList>
            <person name="Nowell W R."/>
        </authorList>
    </citation>
    <scope>NUCLEOTIDE SEQUENCE</scope>
</reference>
<protein>
    <submittedName>
        <fullName evidence="2">Uncharacterized protein</fullName>
    </submittedName>
</protein>
<evidence type="ECO:0000313" key="3">
    <source>
        <dbReference type="Proteomes" id="UP000681720"/>
    </source>
</evidence>
<feature type="non-terminal residue" evidence="2">
    <location>
        <position position="1"/>
    </location>
</feature>
<name>A0A8S2Z8S2_9BILA</name>
<feature type="compositionally biased region" description="Polar residues" evidence="1">
    <location>
        <begin position="64"/>
        <end position="75"/>
    </location>
</feature>
<gene>
    <name evidence="2" type="ORF">GIL414_LOCUS39313</name>
</gene>
<proteinExistence type="predicted"/>
<organism evidence="2 3">
    <name type="scientific">Rotaria magnacalcarata</name>
    <dbReference type="NCBI Taxonomy" id="392030"/>
    <lineage>
        <taxon>Eukaryota</taxon>
        <taxon>Metazoa</taxon>
        <taxon>Spiralia</taxon>
        <taxon>Gnathifera</taxon>
        <taxon>Rotifera</taxon>
        <taxon>Eurotatoria</taxon>
        <taxon>Bdelloidea</taxon>
        <taxon>Philodinida</taxon>
        <taxon>Philodinidae</taxon>
        <taxon>Rotaria</taxon>
    </lineage>
</organism>
<evidence type="ECO:0000313" key="2">
    <source>
        <dbReference type="EMBL" id="CAF4610089.1"/>
    </source>
</evidence>
<evidence type="ECO:0000256" key="1">
    <source>
        <dbReference type="SAM" id="MobiDB-lite"/>
    </source>
</evidence>
<sequence>TKRNRSKTPPSMKRNSQSTLDRSRLTIFLPHSYTHLPEKTGAANKNARSITKSSAEKTKDIEQNGVQRIPSTNSVEDIAQI</sequence>
<feature type="region of interest" description="Disordered" evidence="1">
    <location>
        <begin position="1"/>
        <end position="21"/>
    </location>
</feature>
<accession>A0A8S2Z8S2</accession>
<dbReference type="Proteomes" id="UP000681720">
    <property type="component" value="Unassembled WGS sequence"/>
</dbReference>
<feature type="compositionally biased region" description="Polar residues" evidence="1">
    <location>
        <begin position="7"/>
        <end position="20"/>
    </location>
</feature>
<feature type="region of interest" description="Disordered" evidence="1">
    <location>
        <begin position="36"/>
        <end position="81"/>
    </location>
</feature>
<dbReference type="AlphaFoldDB" id="A0A8S2Z8S2"/>
<feature type="non-terminal residue" evidence="2">
    <location>
        <position position="81"/>
    </location>
</feature>
<comment type="caution">
    <text evidence="2">The sequence shown here is derived from an EMBL/GenBank/DDBJ whole genome shotgun (WGS) entry which is preliminary data.</text>
</comment>
<dbReference type="EMBL" id="CAJOBJ010106157">
    <property type="protein sequence ID" value="CAF4610089.1"/>
    <property type="molecule type" value="Genomic_DNA"/>
</dbReference>